<accession>A0ABY8CXJ4</accession>
<dbReference type="RefSeq" id="WP_280734133.1">
    <property type="nucleotide sequence ID" value="NZ_CP120368.1"/>
</dbReference>
<feature type="compositionally biased region" description="Polar residues" evidence="1">
    <location>
        <begin position="38"/>
        <end position="47"/>
    </location>
</feature>
<evidence type="ECO:0000313" key="4">
    <source>
        <dbReference type="Proteomes" id="UP001235547"/>
    </source>
</evidence>
<keyword evidence="2" id="KW-0472">Membrane</keyword>
<gene>
    <name evidence="3" type="ORF">PYH38_005690</name>
</gene>
<organism evidence="3 4">
    <name type="scientific">Sinorhizobium numidicum</name>
    <dbReference type="NCBI Taxonomy" id="680248"/>
    <lineage>
        <taxon>Bacteria</taxon>
        <taxon>Pseudomonadati</taxon>
        <taxon>Pseudomonadota</taxon>
        <taxon>Alphaproteobacteria</taxon>
        <taxon>Hyphomicrobiales</taxon>
        <taxon>Rhizobiaceae</taxon>
        <taxon>Sinorhizobium/Ensifer group</taxon>
        <taxon>Sinorhizobium</taxon>
    </lineage>
</organism>
<dbReference type="EMBL" id="CP120371">
    <property type="protein sequence ID" value="WEX83319.1"/>
    <property type="molecule type" value="Genomic_DNA"/>
</dbReference>
<proteinExistence type="predicted"/>
<feature type="region of interest" description="Disordered" evidence="1">
    <location>
        <begin position="38"/>
        <end position="62"/>
    </location>
</feature>
<feature type="transmembrane region" description="Helical" evidence="2">
    <location>
        <begin position="6"/>
        <end position="23"/>
    </location>
</feature>
<name>A0ABY8CXJ4_9HYPH</name>
<reference evidence="3 4" key="1">
    <citation type="submission" date="2023-03" db="EMBL/GenBank/DDBJ databases">
        <authorList>
            <person name="Kaur S."/>
            <person name="Espinosa-Saiz D."/>
            <person name="Velazquez E."/>
            <person name="Menendez E."/>
            <person name="diCenzo G.C."/>
        </authorList>
    </citation>
    <scope>NUCLEOTIDE SEQUENCE [LARGE SCALE GENOMIC DNA]</scope>
    <source>
        <strain evidence="3 4">LMG 27395</strain>
    </source>
</reference>
<protein>
    <submittedName>
        <fullName evidence="3">Uncharacterized protein</fullName>
    </submittedName>
</protein>
<keyword evidence="2" id="KW-0812">Transmembrane</keyword>
<sequence length="62" mass="6850">MLSRIFFFIVRTIVLFAFLGWLASKFLIGDMSLAPPENASSDLNSGSGLIVPNNDPRFTDDN</sequence>
<evidence type="ECO:0000313" key="3">
    <source>
        <dbReference type="EMBL" id="WEX83319.1"/>
    </source>
</evidence>
<evidence type="ECO:0000256" key="2">
    <source>
        <dbReference type="SAM" id="Phobius"/>
    </source>
</evidence>
<keyword evidence="4" id="KW-1185">Reference proteome</keyword>
<evidence type="ECO:0000256" key="1">
    <source>
        <dbReference type="SAM" id="MobiDB-lite"/>
    </source>
</evidence>
<dbReference type="Proteomes" id="UP001235547">
    <property type="component" value="Chromosome 1"/>
</dbReference>
<keyword evidence="2" id="KW-1133">Transmembrane helix</keyword>